<keyword evidence="2" id="KW-1185">Reference proteome</keyword>
<sequence>MNVENRYSIGGWRWQLLESVKALHTVDDPREDILKLVLIRDLKASKSDNDIVVAVKRYRYAVENCRTPQHFDFLESIAA</sequence>
<evidence type="ECO:0000313" key="1">
    <source>
        <dbReference type="EMBL" id="PKA72876.1"/>
    </source>
</evidence>
<gene>
    <name evidence="1" type="ORF">ATI02_5977</name>
</gene>
<dbReference type="RefSeq" id="WP_100848136.1">
    <property type="nucleotide sequence ID" value="NZ_PHHE01000001.1"/>
</dbReference>
<organism evidence="1 2">
    <name type="scientific">Pseudomonas baetica</name>
    <dbReference type="NCBI Taxonomy" id="674054"/>
    <lineage>
        <taxon>Bacteria</taxon>
        <taxon>Pseudomonadati</taxon>
        <taxon>Pseudomonadota</taxon>
        <taxon>Gammaproteobacteria</taxon>
        <taxon>Pseudomonadales</taxon>
        <taxon>Pseudomonadaceae</taxon>
        <taxon>Pseudomonas</taxon>
    </lineage>
</organism>
<proteinExistence type="predicted"/>
<accession>A0ABX4Q7X2</accession>
<protein>
    <submittedName>
        <fullName evidence="1">Uncharacterized protein</fullName>
    </submittedName>
</protein>
<name>A0ABX4Q7X2_9PSED</name>
<dbReference type="EMBL" id="PHHE01000001">
    <property type="protein sequence ID" value="PKA72876.1"/>
    <property type="molecule type" value="Genomic_DNA"/>
</dbReference>
<comment type="caution">
    <text evidence="1">The sequence shown here is derived from an EMBL/GenBank/DDBJ whole genome shotgun (WGS) entry which is preliminary data.</text>
</comment>
<evidence type="ECO:0000313" key="2">
    <source>
        <dbReference type="Proteomes" id="UP000232455"/>
    </source>
</evidence>
<reference evidence="1 2" key="1">
    <citation type="submission" date="2017-11" db="EMBL/GenBank/DDBJ databases">
        <title>Genome sequencing of a diverse group of Pseudomonas species.</title>
        <authorList>
            <person name="Loper J."/>
        </authorList>
    </citation>
    <scope>NUCLEOTIDE SEQUENCE [LARGE SCALE GENOMIC DNA]</scope>
    <source>
        <strain evidence="1 2">LMG 25716</strain>
    </source>
</reference>
<dbReference type="Proteomes" id="UP000232455">
    <property type="component" value="Unassembled WGS sequence"/>
</dbReference>